<name>A0A5B7DH21_PORTR</name>
<reference evidence="1 2" key="1">
    <citation type="submission" date="2019-05" db="EMBL/GenBank/DDBJ databases">
        <title>Another draft genome of Portunus trituberculatus and its Hox gene families provides insights of decapod evolution.</title>
        <authorList>
            <person name="Jeong J.-H."/>
            <person name="Song I."/>
            <person name="Kim S."/>
            <person name="Choi T."/>
            <person name="Kim D."/>
            <person name="Ryu S."/>
            <person name="Kim W."/>
        </authorList>
    </citation>
    <scope>NUCLEOTIDE SEQUENCE [LARGE SCALE GENOMIC DNA]</scope>
    <source>
        <tissue evidence="1">Muscle</tissue>
    </source>
</reference>
<dbReference type="Proteomes" id="UP000324222">
    <property type="component" value="Unassembled WGS sequence"/>
</dbReference>
<keyword evidence="2" id="KW-1185">Reference proteome</keyword>
<sequence>MITPPDPIFSHMNKNYWSSVCQVLPVTRGTAVPELHPAVVGRGCGRLVDVAEGDAGSYVSGSIVRVRWRRRVMEMPSLLRKSNSKWVIPPPRCAEEVTGLEFLSPKGRVIASQFMSSYIF</sequence>
<comment type="caution">
    <text evidence="1">The sequence shown here is derived from an EMBL/GenBank/DDBJ whole genome shotgun (WGS) entry which is preliminary data.</text>
</comment>
<evidence type="ECO:0000313" key="1">
    <source>
        <dbReference type="EMBL" id="MPC20477.1"/>
    </source>
</evidence>
<gene>
    <name evidence="1" type="ORF">E2C01_013422</name>
</gene>
<dbReference type="AlphaFoldDB" id="A0A5B7DH21"/>
<accession>A0A5B7DH21</accession>
<protein>
    <submittedName>
        <fullName evidence="1">Uncharacterized protein</fullName>
    </submittedName>
</protein>
<proteinExistence type="predicted"/>
<dbReference type="EMBL" id="VSRR010000876">
    <property type="protein sequence ID" value="MPC20477.1"/>
    <property type="molecule type" value="Genomic_DNA"/>
</dbReference>
<evidence type="ECO:0000313" key="2">
    <source>
        <dbReference type="Proteomes" id="UP000324222"/>
    </source>
</evidence>
<organism evidence="1 2">
    <name type="scientific">Portunus trituberculatus</name>
    <name type="common">Swimming crab</name>
    <name type="synonym">Neptunus trituberculatus</name>
    <dbReference type="NCBI Taxonomy" id="210409"/>
    <lineage>
        <taxon>Eukaryota</taxon>
        <taxon>Metazoa</taxon>
        <taxon>Ecdysozoa</taxon>
        <taxon>Arthropoda</taxon>
        <taxon>Crustacea</taxon>
        <taxon>Multicrustacea</taxon>
        <taxon>Malacostraca</taxon>
        <taxon>Eumalacostraca</taxon>
        <taxon>Eucarida</taxon>
        <taxon>Decapoda</taxon>
        <taxon>Pleocyemata</taxon>
        <taxon>Brachyura</taxon>
        <taxon>Eubrachyura</taxon>
        <taxon>Portunoidea</taxon>
        <taxon>Portunidae</taxon>
        <taxon>Portuninae</taxon>
        <taxon>Portunus</taxon>
    </lineage>
</organism>